<gene>
    <name evidence="4" type="ORF">Afil01_18490</name>
</gene>
<dbReference type="RefSeq" id="WP_285662178.1">
    <property type="nucleotide sequence ID" value="NZ_BSTX01000001.1"/>
</dbReference>
<dbReference type="Pfam" id="PF00583">
    <property type="entry name" value="Acetyltransf_1"/>
    <property type="match status" value="1"/>
</dbReference>
<evidence type="ECO:0000256" key="2">
    <source>
        <dbReference type="ARBA" id="ARBA00023315"/>
    </source>
</evidence>
<evidence type="ECO:0000259" key="3">
    <source>
        <dbReference type="PROSITE" id="PS51186"/>
    </source>
</evidence>
<dbReference type="CDD" id="cd04301">
    <property type="entry name" value="NAT_SF"/>
    <property type="match status" value="1"/>
</dbReference>
<sequence length="339" mass="37246">MQITPFRADDPVDFEDYFSVRTALHLPGITVKPTRERVRTTAGVSRPGVTRHEWLAREDGKVVGHLSVDLPQEANRHMALGFVGVVPWYRRAGRGRAMHDFLLDFAAAEGRTTVLSSARAPIEGGAEIDPAGVRFGEAMGYTVAQTTLLSRLDLDTVEPGAHEELEAKAAAHADGYTFVTWLEGPGHELPEEYVDDLAHLEYRLTADMPTGDMDVEPEPPNPELIRQRARQAAATGTPLVHAAARHEESGRLVAWTFISVSPIDTTRAAQAITVVDPDHRGHRLGLLVKLANLRRGTAEHPGLRLIDTNNAEDNAPMIAVNRALGYRPHSYELNLQHKA</sequence>
<dbReference type="InterPro" id="IPR016181">
    <property type="entry name" value="Acyl_CoA_acyltransferase"/>
</dbReference>
<name>A0A9W6SJP1_9ACTN</name>
<dbReference type="InterPro" id="IPR050832">
    <property type="entry name" value="Bact_Acetyltransf"/>
</dbReference>
<dbReference type="PANTHER" id="PTHR43877">
    <property type="entry name" value="AMINOALKYLPHOSPHONATE N-ACETYLTRANSFERASE-RELATED-RELATED"/>
    <property type="match status" value="1"/>
</dbReference>
<feature type="domain" description="N-acetyltransferase" evidence="3">
    <location>
        <begin position="4"/>
        <end position="168"/>
    </location>
</feature>
<proteinExistence type="predicted"/>
<keyword evidence="5" id="KW-1185">Reference proteome</keyword>
<accession>A0A9W6SJP1</accession>
<dbReference type="Proteomes" id="UP001165079">
    <property type="component" value="Unassembled WGS sequence"/>
</dbReference>
<reference evidence="4" key="1">
    <citation type="submission" date="2023-03" db="EMBL/GenBank/DDBJ databases">
        <title>Actinorhabdospora filicis NBRC 111898.</title>
        <authorList>
            <person name="Ichikawa N."/>
            <person name="Sato H."/>
            <person name="Tonouchi N."/>
        </authorList>
    </citation>
    <scope>NUCLEOTIDE SEQUENCE</scope>
    <source>
        <strain evidence="4">NBRC 111898</strain>
    </source>
</reference>
<dbReference type="PROSITE" id="PS51186">
    <property type="entry name" value="GNAT"/>
    <property type="match status" value="1"/>
</dbReference>
<dbReference type="InterPro" id="IPR000182">
    <property type="entry name" value="GNAT_dom"/>
</dbReference>
<dbReference type="AlphaFoldDB" id="A0A9W6SJP1"/>
<organism evidence="4 5">
    <name type="scientific">Actinorhabdospora filicis</name>
    <dbReference type="NCBI Taxonomy" id="1785913"/>
    <lineage>
        <taxon>Bacteria</taxon>
        <taxon>Bacillati</taxon>
        <taxon>Actinomycetota</taxon>
        <taxon>Actinomycetes</taxon>
        <taxon>Micromonosporales</taxon>
        <taxon>Micromonosporaceae</taxon>
        <taxon>Actinorhabdospora</taxon>
    </lineage>
</organism>
<keyword evidence="2" id="KW-0012">Acyltransferase</keyword>
<dbReference type="GO" id="GO:0016747">
    <property type="term" value="F:acyltransferase activity, transferring groups other than amino-acyl groups"/>
    <property type="evidence" value="ECO:0007669"/>
    <property type="project" value="InterPro"/>
</dbReference>
<evidence type="ECO:0000313" key="4">
    <source>
        <dbReference type="EMBL" id="GLZ77042.1"/>
    </source>
</evidence>
<evidence type="ECO:0000256" key="1">
    <source>
        <dbReference type="ARBA" id="ARBA00022679"/>
    </source>
</evidence>
<protein>
    <submittedName>
        <fullName evidence="4">GNAT family N-acetyltransferase</fullName>
    </submittedName>
</protein>
<dbReference type="Gene3D" id="3.40.630.30">
    <property type="match status" value="1"/>
</dbReference>
<keyword evidence="1" id="KW-0808">Transferase</keyword>
<dbReference type="EMBL" id="BSTX01000001">
    <property type="protein sequence ID" value="GLZ77042.1"/>
    <property type="molecule type" value="Genomic_DNA"/>
</dbReference>
<evidence type="ECO:0000313" key="5">
    <source>
        <dbReference type="Proteomes" id="UP001165079"/>
    </source>
</evidence>
<comment type="caution">
    <text evidence="4">The sequence shown here is derived from an EMBL/GenBank/DDBJ whole genome shotgun (WGS) entry which is preliminary data.</text>
</comment>
<dbReference type="SUPFAM" id="SSF55729">
    <property type="entry name" value="Acyl-CoA N-acyltransferases (Nat)"/>
    <property type="match status" value="2"/>
</dbReference>